<organism evidence="2 3">
    <name type="scientific">Nesidiocoris tenuis</name>
    <dbReference type="NCBI Taxonomy" id="355587"/>
    <lineage>
        <taxon>Eukaryota</taxon>
        <taxon>Metazoa</taxon>
        <taxon>Ecdysozoa</taxon>
        <taxon>Arthropoda</taxon>
        <taxon>Hexapoda</taxon>
        <taxon>Insecta</taxon>
        <taxon>Pterygota</taxon>
        <taxon>Neoptera</taxon>
        <taxon>Paraneoptera</taxon>
        <taxon>Hemiptera</taxon>
        <taxon>Heteroptera</taxon>
        <taxon>Panheteroptera</taxon>
        <taxon>Cimicomorpha</taxon>
        <taxon>Miridae</taxon>
        <taxon>Dicyphina</taxon>
        <taxon>Nesidiocoris</taxon>
    </lineage>
</organism>
<keyword evidence="3" id="KW-1185">Reference proteome</keyword>
<feature type="compositionally biased region" description="Acidic residues" evidence="1">
    <location>
        <begin position="250"/>
        <end position="260"/>
    </location>
</feature>
<feature type="compositionally biased region" description="Polar residues" evidence="1">
    <location>
        <begin position="526"/>
        <end position="535"/>
    </location>
</feature>
<feature type="compositionally biased region" description="Polar residues" evidence="1">
    <location>
        <begin position="23"/>
        <end position="41"/>
    </location>
</feature>
<accession>A0A6H5GW47</accession>
<proteinExistence type="predicted"/>
<feature type="compositionally biased region" description="Pro residues" evidence="1">
    <location>
        <begin position="266"/>
        <end position="277"/>
    </location>
</feature>
<gene>
    <name evidence="2" type="ORF">NTEN_LOCUS13463</name>
</gene>
<feature type="compositionally biased region" description="Acidic residues" evidence="1">
    <location>
        <begin position="539"/>
        <end position="548"/>
    </location>
</feature>
<feature type="region of interest" description="Disordered" evidence="1">
    <location>
        <begin position="125"/>
        <end position="159"/>
    </location>
</feature>
<dbReference type="EMBL" id="CADCXU010020271">
    <property type="protein sequence ID" value="CAB0008217.1"/>
    <property type="molecule type" value="Genomic_DNA"/>
</dbReference>
<evidence type="ECO:0000313" key="2">
    <source>
        <dbReference type="EMBL" id="CAB0008217.1"/>
    </source>
</evidence>
<feature type="compositionally biased region" description="Basic residues" evidence="1">
    <location>
        <begin position="131"/>
        <end position="153"/>
    </location>
</feature>
<name>A0A6H5GW47_9HEMI</name>
<protein>
    <submittedName>
        <fullName evidence="2">Uncharacterized protein</fullName>
    </submittedName>
</protein>
<dbReference type="OrthoDB" id="6648254at2759"/>
<reference evidence="2 3" key="1">
    <citation type="submission" date="2020-02" db="EMBL/GenBank/DDBJ databases">
        <authorList>
            <person name="Ferguson B K."/>
        </authorList>
    </citation>
    <scope>NUCLEOTIDE SEQUENCE [LARGE SCALE GENOMIC DNA]</scope>
</reference>
<feature type="region of interest" description="Disordered" evidence="1">
    <location>
        <begin position="512"/>
        <end position="557"/>
    </location>
</feature>
<evidence type="ECO:0000313" key="3">
    <source>
        <dbReference type="Proteomes" id="UP000479000"/>
    </source>
</evidence>
<dbReference type="Proteomes" id="UP000479000">
    <property type="component" value="Unassembled WGS sequence"/>
</dbReference>
<feature type="region of interest" description="Disordered" evidence="1">
    <location>
        <begin position="1"/>
        <end position="50"/>
    </location>
</feature>
<feature type="compositionally biased region" description="Low complexity" evidence="1">
    <location>
        <begin position="202"/>
        <end position="212"/>
    </location>
</feature>
<feature type="compositionally biased region" description="Basic and acidic residues" evidence="1">
    <location>
        <begin position="238"/>
        <end position="249"/>
    </location>
</feature>
<feature type="region of interest" description="Disordered" evidence="1">
    <location>
        <begin position="190"/>
        <end position="284"/>
    </location>
</feature>
<evidence type="ECO:0000256" key="1">
    <source>
        <dbReference type="SAM" id="MobiDB-lite"/>
    </source>
</evidence>
<dbReference type="AlphaFoldDB" id="A0A6H5GW47"/>
<feature type="non-terminal residue" evidence="2">
    <location>
        <position position="683"/>
    </location>
</feature>
<sequence>MPATRKNRSPAAPSGPRLALVDKTNSFNLKSDTGLTQNLKSGPNMETKKSTKALTPLFSVFNKSLSPRKYSPQNKIFVSCRQAPAMKTGPSKPHPVYLSRTQTPVARKRVQPIEENEGLYEFEVDENEPKPKKKHRPILKMQKKRHVTKKRKPNNYVADPEVEKRVLRNLDMSPSVLEAARASIQNKPDTLGLATVTPGQPSSSSNVSVLESDGQTSKLPPTPAPGVSASPIPAKVDSPSRDGACKSCDEAADNEADKDDYFDRCPPSPSAPSPPSTPARRSIDRVMDKTTDKYGRLPGRFYSPVQPSNSPLPVLFANQTPSAMSPNASSMCVSGLHRDVGASTPIKQHPEESTLIEERQPLKADFSNCFGFDEPESFEEPLVSPIRRHIRLNYDRPVAPSPARSLLEFRRKPPINSPLPSRCVPPVDVKEVIEKLKAEVGQDPNSSDAYIAVFSDDCEKQTPIKRFLQTEPVAKAAVENESSVIPDDSFYQSPLASFKIRIPPRLSYNRPARTRKRKIQPGIEYNEQSMWNSSKIESENSDEEDVEEGNPKKKKKNVAFKAAIVPSKKREKGAMNKKESKWKYCDRPKIENRNGASEKTFSYTHLLRITSRTSVCVWSELARTPLDRVRFDHVHKPETDTHTLNSIVIVLKSRVGTELQKKLFLIHIYSESLPEQVSVCLCV</sequence>